<dbReference type="Gene3D" id="3.40.630.30">
    <property type="match status" value="1"/>
</dbReference>
<dbReference type="OrthoDB" id="9775595at2"/>
<proteinExistence type="predicted"/>
<dbReference type="AlphaFoldDB" id="A0A3N2CXQ4"/>
<dbReference type="CDD" id="cd04301">
    <property type="entry name" value="NAT_SF"/>
    <property type="match status" value="1"/>
</dbReference>
<gene>
    <name evidence="2" type="ORF">EDD33_3153</name>
</gene>
<dbReference type="EMBL" id="RKHO01000001">
    <property type="protein sequence ID" value="ROR92266.1"/>
    <property type="molecule type" value="Genomic_DNA"/>
</dbReference>
<dbReference type="Pfam" id="PF24553">
    <property type="entry name" value="Rv0428c_C"/>
    <property type="match status" value="1"/>
</dbReference>
<dbReference type="Proteomes" id="UP000281738">
    <property type="component" value="Unassembled WGS sequence"/>
</dbReference>
<dbReference type="InterPro" id="IPR056935">
    <property type="entry name" value="Rv0428c-like_C"/>
</dbReference>
<protein>
    <submittedName>
        <fullName evidence="2">Acetyltransferase (GNAT) family protein</fullName>
    </submittedName>
</protein>
<dbReference type="PROSITE" id="PS51186">
    <property type="entry name" value="GNAT"/>
    <property type="match status" value="1"/>
</dbReference>
<name>A0A3N2CXQ4_9ACTN</name>
<sequence length="311" mass="33600">MVGTRVVVRRLVRGETGPSGGPAMTDVLGECVAWADGVVAVRRENGDVVRIPLADLVAGKPVPPRPSVHHRLDPGRADRLAAPGWPAAEQERLDDWLLRASGGFSSRANSVLAVGDPDRPLDDAVAHVEEWYAARSLRPRAHVLPGSAQMHAFEDAAWAPYETTSLMLASLSRVVRRLEAPDVVVTEHRHLDDGWLATDERAARFGGAARAVMEAGEVTLATVRDEEGRVLARGRGTVHGDWCGVSGLWTREDRRGQGLSRAVLAALLERGAEAGATTAYLQVVESNETARGLYETLGWAEHHQYVYLAAP</sequence>
<dbReference type="GO" id="GO:0016747">
    <property type="term" value="F:acyltransferase activity, transferring groups other than amino-acyl groups"/>
    <property type="evidence" value="ECO:0007669"/>
    <property type="project" value="InterPro"/>
</dbReference>
<reference evidence="2 3" key="1">
    <citation type="submission" date="2018-11" db="EMBL/GenBank/DDBJ databases">
        <title>Sequencing the genomes of 1000 actinobacteria strains.</title>
        <authorList>
            <person name="Klenk H.-P."/>
        </authorList>
    </citation>
    <scope>NUCLEOTIDE SEQUENCE [LARGE SCALE GENOMIC DNA]</scope>
    <source>
        <strain evidence="2 3">DSM 12652</strain>
    </source>
</reference>
<dbReference type="InterPro" id="IPR016181">
    <property type="entry name" value="Acyl_CoA_acyltransferase"/>
</dbReference>
<organism evidence="2 3">
    <name type="scientific">Nocardioides aurantiacus</name>
    <dbReference type="NCBI Taxonomy" id="86796"/>
    <lineage>
        <taxon>Bacteria</taxon>
        <taxon>Bacillati</taxon>
        <taxon>Actinomycetota</taxon>
        <taxon>Actinomycetes</taxon>
        <taxon>Propionibacteriales</taxon>
        <taxon>Nocardioidaceae</taxon>
        <taxon>Nocardioides</taxon>
    </lineage>
</organism>
<keyword evidence="3" id="KW-1185">Reference proteome</keyword>
<comment type="caution">
    <text evidence="2">The sequence shown here is derived from an EMBL/GenBank/DDBJ whole genome shotgun (WGS) entry which is preliminary data.</text>
</comment>
<dbReference type="InterPro" id="IPR000182">
    <property type="entry name" value="GNAT_dom"/>
</dbReference>
<dbReference type="Pfam" id="PF24551">
    <property type="entry name" value="SH3_Rv0428c"/>
    <property type="match status" value="1"/>
</dbReference>
<dbReference type="InterPro" id="IPR056934">
    <property type="entry name" value="SH3_Rv0428c"/>
</dbReference>
<dbReference type="SUPFAM" id="SSF55729">
    <property type="entry name" value="Acyl-CoA N-acyltransferases (Nat)"/>
    <property type="match status" value="1"/>
</dbReference>
<evidence type="ECO:0000313" key="2">
    <source>
        <dbReference type="EMBL" id="ROR92266.1"/>
    </source>
</evidence>
<accession>A0A3N2CXQ4</accession>
<evidence type="ECO:0000259" key="1">
    <source>
        <dbReference type="PROSITE" id="PS51186"/>
    </source>
</evidence>
<feature type="domain" description="N-acetyltransferase" evidence="1">
    <location>
        <begin position="173"/>
        <end position="311"/>
    </location>
</feature>
<dbReference type="RefSeq" id="WP_123391901.1">
    <property type="nucleotide sequence ID" value="NZ_RKHO01000001.1"/>
</dbReference>
<evidence type="ECO:0000313" key="3">
    <source>
        <dbReference type="Proteomes" id="UP000281738"/>
    </source>
</evidence>
<keyword evidence="2" id="KW-0808">Transferase</keyword>